<reference evidence="2 3" key="1">
    <citation type="submission" date="2019-06" db="EMBL/GenBank/DDBJ databases">
        <authorList>
            <person name="Livingstone P."/>
            <person name="Whitworth D."/>
        </authorList>
    </citation>
    <scope>NUCLEOTIDE SEQUENCE [LARGE SCALE GENOMIC DNA]</scope>
    <source>
        <strain evidence="2 3">AM401</strain>
    </source>
</reference>
<protein>
    <submittedName>
        <fullName evidence="2">MerC domain-containing protein</fullName>
    </submittedName>
</protein>
<name>A0A540WS10_9BACT</name>
<dbReference type="InterPro" id="IPR004891">
    <property type="entry name" value="Mercury-R_MerC"/>
</dbReference>
<dbReference type="EMBL" id="VIFM01000204">
    <property type="protein sequence ID" value="TQF11194.1"/>
    <property type="molecule type" value="Genomic_DNA"/>
</dbReference>
<keyword evidence="1" id="KW-0472">Membrane</keyword>
<evidence type="ECO:0000256" key="1">
    <source>
        <dbReference type="SAM" id="Phobius"/>
    </source>
</evidence>
<dbReference type="Pfam" id="PF03203">
    <property type="entry name" value="MerC"/>
    <property type="match status" value="1"/>
</dbReference>
<sequence length="48" mass="5000">MERSLAAPSRWDGVGQLLSALCVVHCVVLPAVLGLVPAAGSTTQWTTH</sequence>
<feature type="non-terminal residue" evidence="2">
    <location>
        <position position="48"/>
    </location>
</feature>
<keyword evidence="1" id="KW-0812">Transmembrane</keyword>
<proteinExistence type="predicted"/>
<dbReference type="GO" id="GO:0015097">
    <property type="term" value="F:mercury ion transmembrane transporter activity"/>
    <property type="evidence" value="ECO:0007669"/>
    <property type="project" value="InterPro"/>
</dbReference>
<accession>A0A540WS10</accession>
<dbReference type="GO" id="GO:0016020">
    <property type="term" value="C:membrane"/>
    <property type="evidence" value="ECO:0007669"/>
    <property type="project" value="InterPro"/>
</dbReference>
<evidence type="ECO:0000313" key="3">
    <source>
        <dbReference type="Proteomes" id="UP000315369"/>
    </source>
</evidence>
<feature type="transmembrane region" description="Helical" evidence="1">
    <location>
        <begin position="17"/>
        <end position="39"/>
    </location>
</feature>
<dbReference type="Proteomes" id="UP000315369">
    <property type="component" value="Unassembled WGS sequence"/>
</dbReference>
<keyword evidence="1" id="KW-1133">Transmembrane helix</keyword>
<evidence type="ECO:0000313" key="2">
    <source>
        <dbReference type="EMBL" id="TQF11194.1"/>
    </source>
</evidence>
<organism evidence="2 3">
    <name type="scientific">Myxococcus llanfairpwllgwyngyllgogerychwyrndrobwllllantysiliogogogochensis</name>
    <dbReference type="NCBI Taxonomy" id="2590453"/>
    <lineage>
        <taxon>Bacteria</taxon>
        <taxon>Pseudomonadati</taxon>
        <taxon>Myxococcota</taxon>
        <taxon>Myxococcia</taxon>
        <taxon>Myxococcales</taxon>
        <taxon>Cystobacterineae</taxon>
        <taxon>Myxococcaceae</taxon>
        <taxon>Myxococcus</taxon>
    </lineage>
</organism>
<dbReference type="AlphaFoldDB" id="A0A540WS10"/>
<keyword evidence="3" id="KW-1185">Reference proteome</keyword>
<comment type="caution">
    <text evidence="2">The sequence shown here is derived from an EMBL/GenBank/DDBJ whole genome shotgun (WGS) entry which is preliminary data.</text>
</comment>
<gene>
    <name evidence="2" type="ORF">FJV41_35575</name>
</gene>